<dbReference type="InterPro" id="IPR042100">
    <property type="entry name" value="Bug_dom1"/>
</dbReference>
<organism evidence="2 3">
    <name type="scientific">Muricoccus roseus</name>
    <dbReference type="NCBI Taxonomy" id="198092"/>
    <lineage>
        <taxon>Bacteria</taxon>
        <taxon>Pseudomonadati</taxon>
        <taxon>Pseudomonadota</taxon>
        <taxon>Alphaproteobacteria</taxon>
        <taxon>Acetobacterales</taxon>
        <taxon>Roseomonadaceae</taxon>
        <taxon>Muricoccus</taxon>
    </lineage>
</organism>
<keyword evidence="3" id="KW-1185">Reference proteome</keyword>
<evidence type="ECO:0000313" key="2">
    <source>
        <dbReference type="EMBL" id="SHJ40098.1"/>
    </source>
</evidence>
<dbReference type="Proteomes" id="UP000184387">
    <property type="component" value="Unassembled WGS sequence"/>
</dbReference>
<evidence type="ECO:0000313" key="3">
    <source>
        <dbReference type="Proteomes" id="UP000184387"/>
    </source>
</evidence>
<dbReference type="OrthoDB" id="7252432at2"/>
<dbReference type="STRING" id="198092.SAMN02745194_02473"/>
<dbReference type="InterPro" id="IPR005064">
    <property type="entry name" value="BUG"/>
</dbReference>
<dbReference type="AlphaFoldDB" id="A0A1M6J069"/>
<gene>
    <name evidence="2" type="ORF">SAMN02745194_02473</name>
</gene>
<dbReference type="RefSeq" id="WP_073135128.1">
    <property type="nucleotide sequence ID" value="NZ_FQZF01000013.1"/>
</dbReference>
<dbReference type="PIRSF" id="PIRSF017082">
    <property type="entry name" value="YflP"/>
    <property type="match status" value="1"/>
</dbReference>
<dbReference type="Pfam" id="PF03401">
    <property type="entry name" value="TctC"/>
    <property type="match status" value="1"/>
</dbReference>
<dbReference type="PANTHER" id="PTHR42928">
    <property type="entry name" value="TRICARBOXYLATE-BINDING PROTEIN"/>
    <property type="match status" value="1"/>
</dbReference>
<keyword evidence="2" id="KW-0675">Receptor</keyword>
<sequence>MKGFQISRRAVLGGLGAVALPSAGRAQPGWPDRPVRIIVGFVPGGPSDTIARLLAPKLQAAWGQPVIVENRAGADGVIATESVVRSPADGHVLLHAAMNLLTSAIVHTNVPYDVLRDLTPIYQTASSPTGLLVHPSLPVRTVAELVAYAKARPHELSYSTSGAGGSGHFAGEIFKAATKTEIEHVAYRGTAPALQDLIAGQVKVSFSTMTTALVMVKEGRARALAVTSEQRMAQLPDVPTFTESGYPTLNASVWYGLFAPSGTPRPVVDRIADDADTALKTPEFRRFLDEQASLPGGKGPGPFRQQVEREMTQWRRVAEETGIRME</sequence>
<dbReference type="Gene3D" id="3.40.190.150">
    <property type="entry name" value="Bordetella uptake gene, domain 1"/>
    <property type="match status" value="1"/>
</dbReference>
<proteinExistence type="inferred from homology"/>
<accession>A0A1M6J069</accession>
<dbReference type="Gene3D" id="3.40.190.10">
    <property type="entry name" value="Periplasmic binding protein-like II"/>
    <property type="match status" value="1"/>
</dbReference>
<comment type="similarity">
    <text evidence="1">Belongs to the UPF0065 (bug) family.</text>
</comment>
<reference evidence="2 3" key="1">
    <citation type="submission" date="2016-11" db="EMBL/GenBank/DDBJ databases">
        <authorList>
            <person name="Jaros S."/>
            <person name="Januszkiewicz K."/>
            <person name="Wedrychowicz H."/>
        </authorList>
    </citation>
    <scope>NUCLEOTIDE SEQUENCE [LARGE SCALE GENOMIC DNA]</scope>
    <source>
        <strain evidence="2 3">DSM 14916</strain>
    </source>
</reference>
<name>A0A1M6J069_9PROT</name>
<dbReference type="CDD" id="cd13578">
    <property type="entry name" value="PBP2_Bug27"/>
    <property type="match status" value="1"/>
</dbReference>
<protein>
    <submittedName>
        <fullName evidence="2">Tripartite-type tricarboxylate transporter, receptor component TctC</fullName>
    </submittedName>
</protein>
<dbReference type="EMBL" id="FQZF01000013">
    <property type="protein sequence ID" value="SHJ40098.1"/>
    <property type="molecule type" value="Genomic_DNA"/>
</dbReference>
<evidence type="ECO:0000256" key="1">
    <source>
        <dbReference type="ARBA" id="ARBA00006987"/>
    </source>
</evidence>
<dbReference type="SUPFAM" id="SSF53850">
    <property type="entry name" value="Periplasmic binding protein-like II"/>
    <property type="match status" value="1"/>
</dbReference>
<dbReference type="PANTHER" id="PTHR42928:SF5">
    <property type="entry name" value="BLR1237 PROTEIN"/>
    <property type="match status" value="1"/>
</dbReference>